<dbReference type="EMBL" id="JABFAB010000004">
    <property type="protein sequence ID" value="MBA0645988.1"/>
    <property type="molecule type" value="Genomic_DNA"/>
</dbReference>
<dbReference type="Proteomes" id="UP000593573">
    <property type="component" value="Unassembled WGS sequence"/>
</dbReference>
<name>A0A7J8U672_9ROSI</name>
<dbReference type="AlphaFoldDB" id="A0A7J8U672"/>
<accession>A0A7J8U672</accession>
<keyword evidence="3" id="KW-1185">Reference proteome</keyword>
<protein>
    <submittedName>
        <fullName evidence="2">Uncharacterized protein</fullName>
    </submittedName>
</protein>
<evidence type="ECO:0000313" key="2">
    <source>
        <dbReference type="EMBL" id="MBA0645988.1"/>
    </source>
</evidence>
<reference evidence="2 3" key="1">
    <citation type="journal article" date="2019" name="Genome Biol. Evol.">
        <title>Insights into the evolution of the New World diploid cottons (Gossypium, subgenus Houzingenia) based on genome sequencing.</title>
        <authorList>
            <person name="Grover C.E."/>
            <person name="Arick M.A. 2nd"/>
            <person name="Thrash A."/>
            <person name="Conover J.L."/>
            <person name="Sanders W.S."/>
            <person name="Peterson D.G."/>
            <person name="Frelichowski J.E."/>
            <person name="Scheffler J.A."/>
            <person name="Scheffler B.E."/>
            <person name="Wendel J.F."/>
        </authorList>
    </citation>
    <scope>NUCLEOTIDE SEQUENCE [LARGE SCALE GENOMIC DNA]</scope>
    <source>
        <strain evidence="2">57</strain>
        <tissue evidence="2">Leaf</tissue>
    </source>
</reference>
<dbReference type="OrthoDB" id="996832at2759"/>
<feature type="region of interest" description="Disordered" evidence="1">
    <location>
        <begin position="312"/>
        <end position="374"/>
    </location>
</feature>
<sequence length="440" mass="48894">MNADLKTFGEVPLDQLIASPDLPNKSFLHGWSSDSNLKQPISLGFEGNNPSLENDDDACQTTSPPFSPLIMERTNSFPLPVEEMLLKDGVYMTQPVYRERRVNSVEANQFNSNIGSSHTAQSVYSECRVNLVKANNLNGHIGSSLLEDGVYTAKLVYLECRVNSLQEKTLNGHVGSSLQDELLRSQANEFQSIGNSESQHYNFIQPRSSTRLRSYQLPNHRQARSQFSIPSLSKLPHDQQASTQFLMPCLSNLDLYNSKLSESSISQTLQQQKGLLNQPARAIPTYSLSGTRTGTGTGTSISSIVFNSLLQNETGDTSNSDQVETTLSSYRKLRDNNDQPLQGPDMEWENHHHPSSDSGEPSMLPIQQRDPSTMSMPMPIPIPNAEHENRNLLSMHNETNTSSNATNLSSPRPIKNSLYDPLFKGIGLLVDPHLRMFATM</sequence>
<evidence type="ECO:0000256" key="1">
    <source>
        <dbReference type="SAM" id="MobiDB-lite"/>
    </source>
</evidence>
<gene>
    <name evidence="2" type="ORF">Goklo_014004</name>
</gene>
<feature type="compositionally biased region" description="Polar residues" evidence="1">
    <location>
        <begin position="312"/>
        <end position="329"/>
    </location>
</feature>
<evidence type="ECO:0000313" key="3">
    <source>
        <dbReference type="Proteomes" id="UP000593573"/>
    </source>
</evidence>
<organism evidence="2 3">
    <name type="scientific">Gossypium klotzschianum</name>
    <dbReference type="NCBI Taxonomy" id="34286"/>
    <lineage>
        <taxon>Eukaryota</taxon>
        <taxon>Viridiplantae</taxon>
        <taxon>Streptophyta</taxon>
        <taxon>Embryophyta</taxon>
        <taxon>Tracheophyta</taxon>
        <taxon>Spermatophyta</taxon>
        <taxon>Magnoliopsida</taxon>
        <taxon>eudicotyledons</taxon>
        <taxon>Gunneridae</taxon>
        <taxon>Pentapetalae</taxon>
        <taxon>rosids</taxon>
        <taxon>malvids</taxon>
        <taxon>Malvales</taxon>
        <taxon>Malvaceae</taxon>
        <taxon>Malvoideae</taxon>
        <taxon>Gossypium</taxon>
    </lineage>
</organism>
<comment type="caution">
    <text evidence="2">The sequence shown here is derived from an EMBL/GenBank/DDBJ whole genome shotgun (WGS) entry which is preliminary data.</text>
</comment>
<proteinExistence type="predicted"/>